<protein>
    <recommendedName>
        <fullName evidence="3">Metallothionein</fullName>
    </recommendedName>
</protein>
<evidence type="ECO:0000313" key="1">
    <source>
        <dbReference type="EMBL" id="KAJ6649773.1"/>
    </source>
</evidence>
<name>A0A9Q0NGE2_9DIPT</name>
<dbReference type="Proteomes" id="UP001151699">
    <property type="component" value="Chromosome A"/>
</dbReference>
<organism evidence="1 2">
    <name type="scientific">Pseudolycoriella hygida</name>
    <dbReference type="NCBI Taxonomy" id="35572"/>
    <lineage>
        <taxon>Eukaryota</taxon>
        <taxon>Metazoa</taxon>
        <taxon>Ecdysozoa</taxon>
        <taxon>Arthropoda</taxon>
        <taxon>Hexapoda</taxon>
        <taxon>Insecta</taxon>
        <taxon>Pterygota</taxon>
        <taxon>Neoptera</taxon>
        <taxon>Endopterygota</taxon>
        <taxon>Diptera</taxon>
        <taxon>Nematocera</taxon>
        <taxon>Sciaroidea</taxon>
        <taxon>Sciaridae</taxon>
        <taxon>Pseudolycoriella</taxon>
    </lineage>
</organism>
<evidence type="ECO:0008006" key="3">
    <source>
        <dbReference type="Google" id="ProtNLM"/>
    </source>
</evidence>
<accession>A0A9Q0NGE2</accession>
<evidence type="ECO:0000313" key="2">
    <source>
        <dbReference type="Proteomes" id="UP001151699"/>
    </source>
</evidence>
<proteinExistence type="predicted"/>
<comment type="caution">
    <text evidence="1">The sequence shown here is derived from an EMBL/GenBank/DDBJ whole genome shotgun (WGS) entry which is preliminary data.</text>
</comment>
<gene>
    <name evidence="1" type="ORF">Bhyg_05013</name>
</gene>
<sequence>MADQECCTGGKETTETGSKSKCCTPQQACCDGCNCTCCQAKERDGPAECKCESGNCKCCAGCKSK</sequence>
<keyword evidence="2" id="KW-1185">Reference proteome</keyword>
<reference evidence="1" key="1">
    <citation type="submission" date="2022-07" db="EMBL/GenBank/DDBJ databases">
        <authorList>
            <person name="Trinca V."/>
            <person name="Uliana J.V.C."/>
            <person name="Torres T.T."/>
            <person name="Ward R.J."/>
            <person name="Monesi N."/>
        </authorList>
    </citation>
    <scope>NUCLEOTIDE SEQUENCE</scope>
    <source>
        <strain evidence="1">HSMRA1968</strain>
        <tissue evidence="1">Whole embryos</tissue>
    </source>
</reference>
<dbReference type="EMBL" id="WJQU01000001">
    <property type="protein sequence ID" value="KAJ6649773.1"/>
    <property type="molecule type" value="Genomic_DNA"/>
</dbReference>
<dbReference type="AlphaFoldDB" id="A0A9Q0NGE2"/>